<name>A0A853BZ77_9ACTN</name>
<comment type="caution">
    <text evidence="8">The sequence shown here is derived from an EMBL/GenBank/DDBJ whole genome shotgun (WGS) entry which is preliminary data.</text>
</comment>
<dbReference type="GO" id="GO:0046872">
    <property type="term" value="F:metal ion binding"/>
    <property type="evidence" value="ECO:0007669"/>
    <property type="project" value="UniProtKB-KW"/>
</dbReference>
<dbReference type="PANTHER" id="PTHR34218:SF4">
    <property type="entry name" value="ACYL-HOMOSERINE LACTONE ACYLASE QUIP"/>
    <property type="match status" value="1"/>
</dbReference>
<evidence type="ECO:0000313" key="8">
    <source>
        <dbReference type="EMBL" id="NYI99781.1"/>
    </source>
</evidence>
<dbReference type="InterPro" id="IPR043147">
    <property type="entry name" value="Penicillin_amidase_A-knob"/>
</dbReference>
<feature type="binding site" evidence="5">
    <location>
        <position position="408"/>
    </location>
    <ligand>
        <name>Ca(2+)</name>
        <dbReference type="ChEBI" id="CHEBI:29108"/>
    </ligand>
</feature>
<feature type="binding site" evidence="5">
    <location>
        <position position="411"/>
    </location>
    <ligand>
        <name>Ca(2+)</name>
        <dbReference type="ChEBI" id="CHEBI:29108"/>
    </ligand>
</feature>
<keyword evidence="7" id="KW-1133">Transmembrane helix</keyword>
<evidence type="ECO:0000256" key="3">
    <source>
        <dbReference type="ARBA" id="ARBA00023145"/>
    </source>
</evidence>
<feature type="compositionally biased region" description="Low complexity" evidence="6">
    <location>
        <begin position="9"/>
        <end position="18"/>
    </location>
</feature>
<dbReference type="InterPro" id="IPR002692">
    <property type="entry name" value="S45"/>
</dbReference>
<protein>
    <submittedName>
        <fullName evidence="8">Penicillin amidase</fullName>
        <ecNumber evidence="8">3.5.1.11</ecNumber>
    </submittedName>
</protein>
<evidence type="ECO:0000256" key="1">
    <source>
        <dbReference type="ARBA" id="ARBA00006586"/>
    </source>
</evidence>
<dbReference type="RefSeq" id="WP_179666392.1">
    <property type="nucleotide sequence ID" value="NZ_JACCFP010000001.1"/>
</dbReference>
<keyword evidence="9" id="KW-1185">Reference proteome</keyword>
<dbReference type="GO" id="GO:0008953">
    <property type="term" value="F:penicillin amidase activity"/>
    <property type="evidence" value="ECO:0007669"/>
    <property type="project" value="UniProtKB-EC"/>
</dbReference>
<keyword evidence="3" id="KW-0865">Zymogen</keyword>
<dbReference type="Gene3D" id="1.10.439.10">
    <property type="entry name" value="Penicillin Amidohydrolase, domain 1"/>
    <property type="match status" value="1"/>
</dbReference>
<evidence type="ECO:0000256" key="2">
    <source>
        <dbReference type="ARBA" id="ARBA00022801"/>
    </source>
</evidence>
<dbReference type="InterPro" id="IPR029055">
    <property type="entry name" value="Ntn_hydrolases_N"/>
</dbReference>
<dbReference type="Proteomes" id="UP000530424">
    <property type="component" value="Unassembled WGS sequence"/>
</dbReference>
<keyword evidence="5" id="KW-0106">Calcium</keyword>
<feature type="transmembrane region" description="Helical" evidence="7">
    <location>
        <begin position="40"/>
        <end position="63"/>
    </location>
</feature>
<dbReference type="EMBL" id="JACCFP010000001">
    <property type="protein sequence ID" value="NYI99781.1"/>
    <property type="molecule type" value="Genomic_DNA"/>
</dbReference>
<keyword evidence="2 8" id="KW-0378">Hydrolase</keyword>
<keyword evidence="7" id="KW-0812">Transmembrane</keyword>
<feature type="active site" description="Nucleophile" evidence="4">
    <location>
        <position position="330"/>
    </location>
</feature>
<feature type="region of interest" description="Disordered" evidence="6">
    <location>
        <begin position="1"/>
        <end position="21"/>
    </location>
</feature>
<sequence length="894" mass="97431">MVDADDIAPARPVGAARPAGPPAPVRWWRTFRGWPGPLRFTTYGAVALVLVLVAVVVFGAVVVRRSWPETDGEIEVPGLNAQAEVIRDEHGIPQIYADTMHDLMLAQGFVHAQERFFEMDVRRHATSGRLAELFGEDALETDLVVRTLGWRRIAERELTLLEPRTRDLLDAYAQGVNAYLSDRSASEISLEYALLGVTGLDYQPADWTAADSVAWLKAMAWDLRGNLEEEIGRAVSASAVGEDRAAALYPDYPYDAHPPIVTSGAVVDEVFEQDAATGDTRLPQRPAPGPVVEEVAQRPSRDLGSDELAAVDRVLDAVPALLGKGDGIGSNAWVVDGSRTESGAPILANDPHLGVSLPGVWMQVGLHCREVSSACPLDAAGFSFSGVPGVVIGHNADIAWGFTNLAPDTTDLFVERVEGDRWQYDGRMLPLRERIETIEVRDGEDVELVVRSTAHGPILSDIDGLLGEQVADAGLAVRDGDRWDHEVALAWTALEPRPTADALVALNLADDWESFRAAMADFAAPGQNVVYADVEGHIGYQATGLVPIRGSGNDGKVPAAGWRPENDWTGEYVPYDALPSVLDPESGMVVTANQSVIDASGGYPYFLTDDSDYGYRSSRIGDLLAGQESLTVEDMSRMQYDDRSPMAEVLVPYLLGVDPGDGYYDDGLALLEGWDFRQQADSAAAAYFNVVWDQLLHRAFDDELPEVAEPDGGDRWFAAVTGLLGRPGDPWWDDVETDEVERRDDILVAALRAARDKLTALQSPNAEEWEWGRLHRLWLRSSTLGESGIGAVERLFNRGPWELPAGGSLVNATGWDAREGFEVATAPSMRMVVPMDDLDAARWVSLTGVSGHAFHPHYTDQTDLWARGDTLPWVFSREAVEDAGEDVLSLLPEE</sequence>
<evidence type="ECO:0000256" key="5">
    <source>
        <dbReference type="PIRSR" id="PIRSR001227-2"/>
    </source>
</evidence>
<dbReference type="CDD" id="cd03747">
    <property type="entry name" value="Ntn_PGA_like"/>
    <property type="match status" value="1"/>
</dbReference>
<dbReference type="EC" id="3.5.1.11" evidence="8"/>
<proteinExistence type="inferred from homology"/>
<dbReference type="InterPro" id="IPR023343">
    <property type="entry name" value="Penicillin_amidase_dom1"/>
</dbReference>
<dbReference type="InterPro" id="IPR043146">
    <property type="entry name" value="Penicillin_amidase_N_B-knob"/>
</dbReference>
<accession>A0A853BZ77</accession>
<dbReference type="Pfam" id="PF01804">
    <property type="entry name" value="Penicil_amidase"/>
    <property type="match status" value="1"/>
</dbReference>
<evidence type="ECO:0000256" key="4">
    <source>
        <dbReference type="PIRSR" id="PIRSR001227-1"/>
    </source>
</evidence>
<dbReference type="GO" id="GO:0017000">
    <property type="term" value="P:antibiotic biosynthetic process"/>
    <property type="evidence" value="ECO:0007669"/>
    <property type="project" value="InterPro"/>
</dbReference>
<feature type="binding site" evidence="5">
    <location>
        <position position="230"/>
    </location>
    <ligand>
        <name>Ca(2+)</name>
        <dbReference type="ChEBI" id="CHEBI:29108"/>
    </ligand>
</feature>
<evidence type="ECO:0000256" key="7">
    <source>
        <dbReference type="SAM" id="Phobius"/>
    </source>
</evidence>
<dbReference type="Gene3D" id="3.60.20.10">
    <property type="entry name" value="Glutamine Phosphoribosylpyrophosphate, subunit 1, domain 1"/>
    <property type="match status" value="1"/>
</dbReference>
<reference evidence="8 9" key="1">
    <citation type="submission" date="2020-07" db="EMBL/GenBank/DDBJ databases">
        <title>Sequencing the genomes of 1000 actinobacteria strains.</title>
        <authorList>
            <person name="Klenk H.-P."/>
        </authorList>
    </citation>
    <scope>NUCLEOTIDE SEQUENCE [LARGE SCALE GENOMIC DNA]</scope>
    <source>
        <strain evidence="8 9">DSM 103833</strain>
    </source>
</reference>
<dbReference type="InterPro" id="IPR014395">
    <property type="entry name" value="Pen/GL7ACA/AHL_acylase"/>
</dbReference>
<dbReference type="PIRSF" id="PIRSF001227">
    <property type="entry name" value="Pen_acylase"/>
    <property type="match status" value="1"/>
</dbReference>
<comment type="similarity">
    <text evidence="1">Belongs to the peptidase S45 family.</text>
</comment>
<keyword evidence="5" id="KW-0479">Metal-binding</keyword>
<dbReference type="Gene3D" id="2.30.120.10">
    <property type="match status" value="1"/>
</dbReference>
<dbReference type="Gene3D" id="1.10.1400.10">
    <property type="match status" value="1"/>
</dbReference>
<dbReference type="PANTHER" id="PTHR34218">
    <property type="entry name" value="PEPTIDASE S45 PENICILLIN AMIDASE"/>
    <property type="match status" value="1"/>
</dbReference>
<dbReference type="AlphaFoldDB" id="A0A853BZ77"/>
<evidence type="ECO:0000256" key="6">
    <source>
        <dbReference type="SAM" id="MobiDB-lite"/>
    </source>
</evidence>
<comment type="cofactor">
    <cofactor evidence="5">
        <name>Ca(2+)</name>
        <dbReference type="ChEBI" id="CHEBI:29108"/>
    </cofactor>
    <text evidence="5">Binds 1 Ca(2+) ion per dimer.</text>
</comment>
<evidence type="ECO:0000313" key="9">
    <source>
        <dbReference type="Proteomes" id="UP000530424"/>
    </source>
</evidence>
<dbReference type="SUPFAM" id="SSF56235">
    <property type="entry name" value="N-terminal nucleophile aminohydrolases (Ntn hydrolases)"/>
    <property type="match status" value="1"/>
</dbReference>
<gene>
    <name evidence="8" type="ORF">HNR19_000480</name>
</gene>
<organism evidence="8 9">
    <name type="scientific">Nocardioides thalensis</name>
    <dbReference type="NCBI Taxonomy" id="1914755"/>
    <lineage>
        <taxon>Bacteria</taxon>
        <taxon>Bacillati</taxon>
        <taxon>Actinomycetota</taxon>
        <taxon>Actinomycetes</taxon>
        <taxon>Propionibacteriales</taxon>
        <taxon>Nocardioidaceae</taxon>
        <taxon>Nocardioides</taxon>
    </lineage>
</organism>
<keyword evidence="7" id="KW-0472">Membrane</keyword>